<sequence>MIMVVTFYNYESSFLHNYIIIEPCILFVSSNMFYFLDCSSIFTLVLFFTFP</sequence>
<protein>
    <submittedName>
        <fullName evidence="1">Uncharacterized protein</fullName>
    </submittedName>
</protein>
<gene>
    <name evidence="1" type="ORF">RchiOBHm_Chr1g0343501</name>
</gene>
<reference evidence="1 2" key="1">
    <citation type="journal article" date="2018" name="Nat. Genet.">
        <title>The Rosa genome provides new insights in the design of modern roses.</title>
        <authorList>
            <person name="Bendahmane M."/>
        </authorList>
    </citation>
    <scope>NUCLEOTIDE SEQUENCE [LARGE SCALE GENOMIC DNA]</scope>
    <source>
        <strain evidence="2">cv. Old Blush</strain>
    </source>
</reference>
<dbReference type="Gramene" id="PRQ57003">
    <property type="protein sequence ID" value="PRQ57003"/>
    <property type="gene ID" value="RchiOBHm_Chr1g0343501"/>
</dbReference>
<accession>A0A2P6SEB5</accession>
<comment type="caution">
    <text evidence="1">The sequence shown here is derived from an EMBL/GenBank/DDBJ whole genome shotgun (WGS) entry which is preliminary data.</text>
</comment>
<organism evidence="1 2">
    <name type="scientific">Rosa chinensis</name>
    <name type="common">China rose</name>
    <dbReference type="NCBI Taxonomy" id="74649"/>
    <lineage>
        <taxon>Eukaryota</taxon>
        <taxon>Viridiplantae</taxon>
        <taxon>Streptophyta</taxon>
        <taxon>Embryophyta</taxon>
        <taxon>Tracheophyta</taxon>
        <taxon>Spermatophyta</taxon>
        <taxon>Magnoliopsida</taxon>
        <taxon>eudicotyledons</taxon>
        <taxon>Gunneridae</taxon>
        <taxon>Pentapetalae</taxon>
        <taxon>rosids</taxon>
        <taxon>fabids</taxon>
        <taxon>Rosales</taxon>
        <taxon>Rosaceae</taxon>
        <taxon>Rosoideae</taxon>
        <taxon>Rosoideae incertae sedis</taxon>
        <taxon>Rosa</taxon>
    </lineage>
</organism>
<dbReference type="EMBL" id="PDCK01000039">
    <property type="protein sequence ID" value="PRQ57003.1"/>
    <property type="molecule type" value="Genomic_DNA"/>
</dbReference>
<evidence type="ECO:0000313" key="1">
    <source>
        <dbReference type="EMBL" id="PRQ57003.1"/>
    </source>
</evidence>
<name>A0A2P6SEB5_ROSCH</name>
<dbReference type="Proteomes" id="UP000238479">
    <property type="component" value="Chromosome 1"/>
</dbReference>
<dbReference type="AlphaFoldDB" id="A0A2P6SEB5"/>
<keyword evidence="2" id="KW-1185">Reference proteome</keyword>
<proteinExistence type="predicted"/>
<evidence type="ECO:0000313" key="2">
    <source>
        <dbReference type="Proteomes" id="UP000238479"/>
    </source>
</evidence>